<evidence type="ECO:0000259" key="2">
    <source>
        <dbReference type="Pfam" id="PF04084"/>
    </source>
</evidence>
<organism evidence="3 4">
    <name type="scientific">Genlisea aurea</name>
    <dbReference type="NCBI Taxonomy" id="192259"/>
    <lineage>
        <taxon>Eukaryota</taxon>
        <taxon>Viridiplantae</taxon>
        <taxon>Streptophyta</taxon>
        <taxon>Embryophyta</taxon>
        <taxon>Tracheophyta</taxon>
        <taxon>Spermatophyta</taxon>
        <taxon>Magnoliopsida</taxon>
        <taxon>eudicotyledons</taxon>
        <taxon>Gunneridae</taxon>
        <taxon>Pentapetalae</taxon>
        <taxon>asterids</taxon>
        <taxon>lamiids</taxon>
        <taxon>Lamiales</taxon>
        <taxon>Lentibulariaceae</taxon>
        <taxon>Genlisea</taxon>
    </lineage>
</organism>
<name>S8CJR5_9LAMI</name>
<dbReference type="OrthoDB" id="20198at2759"/>
<comment type="function">
    <text evidence="1">Component of the origin recognition complex (ORC) that binds origins of replication. DNA-binding is ATP-dependent. ORC is required to assemble the pre-replication complex necessary to initiate DNA replication.</text>
</comment>
<dbReference type="GO" id="GO:0006260">
    <property type="term" value="P:DNA replication"/>
    <property type="evidence" value="ECO:0007669"/>
    <property type="project" value="UniProtKB-UniRule"/>
</dbReference>
<proteinExistence type="inferred from homology"/>
<feature type="domain" description="Origin recognition complex subunit 2 RecA-like" evidence="2">
    <location>
        <begin position="61"/>
        <end position="243"/>
    </location>
</feature>
<sequence length="302" mass="34103">MESNDVDEEEEFGFSRNYFLAKELRSSGKKSSRKLSDIDIVAEQDLRDACSKIELKSEKEMNALVDSYKNAYSEWLLILRCGFGLLLYGFGSKKALLEDFASTALTEHSVIVINGYLQCINLKQVVVAMAETLRDQLKTRRKFTPGNQTKDHHHQQAFSSLSMNDLISFLHGPQLDNEECFICVVINNIDGPCLRDSDTQQYLARLAACSHVRVVSSIDHINAPLLWDKKMAYSQFNWYWHHVPTFAPYKIEGMFHPLILAQNGGAQSVKTASIVLKSLTPNAQNVFKILASHQLANPNEEG</sequence>
<dbReference type="InterPro" id="IPR056772">
    <property type="entry name" value="RecA-like_ORC2"/>
</dbReference>
<reference evidence="3 4" key="1">
    <citation type="journal article" date="2013" name="BMC Genomics">
        <title>The miniature genome of a carnivorous plant Genlisea aurea contains a low number of genes and short non-coding sequences.</title>
        <authorList>
            <person name="Leushkin E.V."/>
            <person name="Sutormin R.A."/>
            <person name="Nabieva E.R."/>
            <person name="Penin A.A."/>
            <person name="Kondrashov A.S."/>
            <person name="Logacheva M.D."/>
        </authorList>
    </citation>
    <scope>NUCLEOTIDE SEQUENCE [LARGE SCALE GENOMIC DNA]</scope>
</reference>
<accession>S8CJR5</accession>
<protein>
    <recommendedName>
        <fullName evidence="1">Origin recognition complex subunit 2</fullName>
    </recommendedName>
</protein>
<feature type="non-terminal residue" evidence="3">
    <location>
        <position position="302"/>
    </location>
</feature>
<evidence type="ECO:0000256" key="1">
    <source>
        <dbReference type="RuleBase" id="RU368084"/>
    </source>
</evidence>
<dbReference type="GO" id="GO:0005664">
    <property type="term" value="C:nuclear origin of replication recognition complex"/>
    <property type="evidence" value="ECO:0007669"/>
    <property type="project" value="UniProtKB-UniRule"/>
</dbReference>
<dbReference type="PANTHER" id="PTHR14052">
    <property type="entry name" value="ORIGIN RECOGNITION COMPLEX SUBUNIT 2"/>
    <property type="match status" value="1"/>
</dbReference>
<evidence type="ECO:0000313" key="3">
    <source>
        <dbReference type="EMBL" id="EPS67399.1"/>
    </source>
</evidence>
<comment type="caution">
    <text evidence="3">The sequence shown here is derived from an EMBL/GenBank/DDBJ whole genome shotgun (WGS) entry which is preliminary data.</text>
</comment>
<dbReference type="EMBL" id="AUSU01003134">
    <property type="protein sequence ID" value="EPS67399.1"/>
    <property type="molecule type" value="Genomic_DNA"/>
</dbReference>
<comment type="similarity">
    <text evidence="1">Belongs to the ORC2 family.</text>
</comment>
<dbReference type="InterPro" id="IPR007220">
    <property type="entry name" value="ORC2"/>
</dbReference>
<dbReference type="Pfam" id="PF04084">
    <property type="entry name" value="RecA-like_ORC2"/>
    <property type="match status" value="1"/>
</dbReference>
<comment type="subunit">
    <text evidence="1">Component of the origin recognition complex (ORC).</text>
</comment>
<keyword evidence="1" id="KW-0539">Nucleus</keyword>
<comment type="subcellular location">
    <subcellularLocation>
        <location evidence="1">Nucleus</location>
    </subcellularLocation>
</comment>
<gene>
    <name evidence="3" type="ORF">M569_07376</name>
</gene>
<dbReference type="AlphaFoldDB" id="S8CJR5"/>
<dbReference type="PANTHER" id="PTHR14052:SF0">
    <property type="entry name" value="ORIGIN RECOGNITION COMPLEX SUBUNIT 2"/>
    <property type="match status" value="1"/>
</dbReference>
<dbReference type="GO" id="GO:0003688">
    <property type="term" value="F:DNA replication origin binding"/>
    <property type="evidence" value="ECO:0007669"/>
    <property type="project" value="UniProtKB-UniRule"/>
</dbReference>
<evidence type="ECO:0000313" key="4">
    <source>
        <dbReference type="Proteomes" id="UP000015453"/>
    </source>
</evidence>
<keyword evidence="4" id="KW-1185">Reference proteome</keyword>
<dbReference type="Proteomes" id="UP000015453">
    <property type="component" value="Unassembled WGS sequence"/>
</dbReference>
<keyword evidence="1" id="KW-0235">DNA replication</keyword>